<name>R0IR42_EXST2</name>
<dbReference type="GO" id="GO:0004674">
    <property type="term" value="F:protein serine/threonine kinase activity"/>
    <property type="evidence" value="ECO:0007669"/>
    <property type="project" value="UniProtKB-KW"/>
</dbReference>
<dbReference type="PANTHER" id="PTHR45852">
    <property type="entry name" value="SER/THR-PROTEIN KINASE RIO2"/>
    <property type="match status" value="1"/>
</dbReference>
<dbReference type="InterPro" id="IPR000687">
    <property type="entry name" value="RIO_kinase"/>
</dbReference>
<gene>
    <name evidence="15" type="ORF">SETTUDRAFT_31431</name>
</gene>
<feature type="compositionally biased region" description="Basic residues" evidence="13">
    <location>
        <begin position="667"/>
        <end position="676"/>
    </location>
</feature>
<dbReference type="Gene3D" id="3.30.200.20">
    <property type="entry name" value="Phosphorylase Kinase, domain 1"/>
    <property type="match status" value="1"/>
</dbReference>
<feature type="compositionally biased region" description="Basic and acidic residues" evidence="13">
    <location>
        <begin position="1"/>
        <end position="16"/>
    </location>
</feature>
<feature type="region of interest" description="Disordered" evidence="13">
    <location>
        <begin position="568"/>
        <end position="676"/>
    </location>
</feature>
<dbReference type="InterPro" id="IPR030484">
    <property type="entry name" value="Rio2"/>
</dbReference>
<dbReference type="InterPro" id="IPR040892">
    <property type="entry name" value="RPN1_N"/>
</dbReference>
<feature type="region of interest" description="Disordered" evidence="13">
    <location>
        <begin position="216"/>
        <end position="255"/>
    </location>
</feature>
<feature type="compositionally biased region" description="Polar residues" evidence="13">
    <location>
        <begin position="628"/>
        <end position="637"/>
    </location>
</feature>
<dbReference type="InterPro" id="IPR018935">
    <property type="entry name" value="RIO_kinase_CS"/>
</dbReference>
<dbReference type="Pfam" id="PF09202">
    <property type="entry name" value="Rio2_N"/>
    <property type="match status" value="1"/>
</dbReference>
<dbReference type="InterPro" id="IPR011009">
    <property type="entry name" value="Kinase-like_dom_sf"/>
</dbReference>
<dbReference type="PROSITE" id="PS01245">
    <property type="entry name" value="RIO1"/>
    <property type="match status" value="1"/>
</dbReference>
<keyword evidence="5" id="KW-0808">Transferase</keyword>
<dbReference type="InterPro" id="IPR036388">
    <property type="entry name" value="WH-like_DNA-bd_sf"/>
</dbReference>
<evidence type="ECO:0000256" key="8">
    <source>
        <dbReference type="ARBA" id="ARBA00022777"/>
    </source>
</evidence>
<evidence type="ECO:0000313" key="15">
    <source>
        <dbReference type="EMBL" id="EOA87126.1"/>
    </source>
</evidence>
<dbReference type="eggNOG" id="KOG2005">
    <property type="taxonomic scope" value="Eukaryota"/>
</dbReference>
<evidence type="ECO:0000256" key="3">
    <source>
        <dbReference type="ARBA" id="ARBA00012513"/>
    </source>
</evidence>
<keyword evidence="10" id="KW-0460">Magnesium</keyword>
<evidence type="ECO:0000256" key="5">
    <source>
        <dbReference type="ARBA" id="ARBA00022679"/>
    </source>
</evidence>
<dbReference type="SUPFAM" id="SSF56112">
    <property type="entry name" value="Protein kinase-like (PK-like)"/>
    <property type="match status" value="1"/>
</dbReference>
<evidence type="ECO:0000259" key="14">
    <source>
        <dbReference type="SMART" id="SM00090"/>
    </source>
</evidence>
<dbReference type="Pfam" id="PF01163">
    <property type="entry name" value="RIO1"/>
    <property type="match status" value="1"/>
</dbReference>
<dbReference type="eggNOG" id="KOG2268">
    <property type="taxonomic scope" value="Eukaryota"/>
</dbReference>
<dbReference type="SMART" id="SM00090">
    <property type="entry name" value="RIO"/>
    <property type="match status" value="1"/>
</dbReference>
<reference evidence="15 16" key="1">
    <citation type="journal article" date="2012" name="PLoS Pathog.">
        <title>Diverse lifestyles and strategies of plant pathogenesis encoded in the genomes of eighteen Dothideomycetes fungi.</title>
        <authorList>
            <person name="Ohm R.A."/>
            <person name="Feau N."/>
            <person name="Henrissat B."/>
            <person name="Schoch C.L."/>
            <person name="Horwitz B.A."/>
            <person name="Barry K.W."/>
            <person name="Condon B.J."/>
            <person name="Copeland A.C."/>
            <person name="Dhillon B."/>
            <person name="Glaser F."/>
            <person name="Hesse C.N."/>
            <person name="Kosti I."/>
            <person name="LaButti K."/>
            <person name="Lindquist E.A."/>
            <person name="Lucas S."/>
            <person name="Salamov A.A."/>
            <person name="Bradshaw R.E."/>
            <person name="Ciuffetti L."/>
            <person name="Hamelin R.C."/>
            <person name="Kema G.H.J."/>
            <person name="Lawrence C."/>
            <person name="Scott J.A."/>
            <person name="Spatafora J.W."/>
            <person name="Turgeon B.G."/>
            <person name="de Wit P.J.G.M."/>
            <person name="Zhong S."/>
            <person name="Goodwin S.B."/>
            <person name="Grigoriev I.V."/>
        </authorList>
    </citation>
    <scope>NUCLEOTIDE SEQUENCE [LARGE SCALE GENOMIC DNA]</scope>
    <source>
        <strain evidence="16">28A</strain>
    </source>
</reference>
<dbReference type="Gene3D" id="1.10.510.10">
    <property type="entry name" value="Transferase(Phosphotransferase) domain 1"/>
    <property type="match status" value="1"/>
</dbReference>
<dbReference type="GO" id="GO:0046872">
    <property type="term" value="F:metal ion binding"/>
    <property type="evidence" value="ECO:0007669"/>
    <property type="project" value="UniProtKB-KW"/>
</dbReference>
<evidence type="ECO:0000256" key="13">
    <source>
        <dbReference type="SAM" id="MobiDB-lite"/>
    </source>
</evidence>
<keyword evidence="9" id="KW-0067">ATP-binding</keyword>
<keyword evidence="8" id="KW-0418">Kinase</keyword>
<protein>
    <recommendedName>
        <fullName evidence="3">non-specific serine/threonine protein kinase</fullName>
        <ecNumber evidence="3">2.7.11.1</ecNumber>
    </recommendedName>
</protein>
<dbReference type="GeneID" id="19403544"/>
<dbReference type="AlphaFoldDB" id="R0IR42"/>
<dbReference type="Gene3D" id="1.10.10.10">
    <property type="entry name" value="Winged helix-like DNA-binding domain superfamily/Winged helix DNA-binding domain"/>
    <property type="match status" value="1"/>
</dbReference>
<dbReference type="Pfam" id="PF17781">
    <property type="entry name" value="RPN1_RPN2_N"/>
    <property type="match status" value="1"/>
</dbReference>
<dbReference type="OrthoDB" id="10258631at2759"/>
<evidence type="ECO:0000256" key="1">
    <source>
        <dbReference type="ARBA" id="ARBA00001946"/>
    </source>
</evidence>
<proteinExistence type="inferred from homology"/>
<dbReference type="GO" id="GO:0005829">
    <property type="term" value="C:cytosol"/>
    <property type="evidence" value="ECO:0007669"/>
    <property type="project" value="TreeGrafter"/>
</dbReference>
<feature type="compositionally biased region" description="Acidic residues" evidence="13">
    <location>
        <begin position="570"/>
        <end position="605"/>
    </location>
</feature>
<evidence type="ECO:0000256" key="7">
    <source>
        <dbReference type="ARBA" id="ARBA00022741"/>
    </source>
</evidence>
<feature type="compositionally biased region" description="Basic and acidic residues" evidence="13">
    <location>
        <begin position="24"/>
        <end position="40"/>
    </location>
</feature>
<dbReference type="GO" id="GO:0030688">
    <property type="term" value="C:preribosome, small subunit precursor"/>
    <property type="evidence" value="ECO:0007669"/>
    <property type="project" value="TreeGrafter"/>
</dbReference>
<keyword evidence="6" id="KW-0479">Metal-binding</keyword>
<comment type="catalytic activity">
    <reaction evidence="12">
        <text>L-seryl-[protein] + ATP = O-phospho-L-seryl-[protein] + ADP + H(+)</text>
        <dbReference type="Rhea" id="RHEA:17989"/>
        <dbReference type="Rhea" id="RHEA-COMP:9863"/>
        <dbReference type="Rhea" id="RHEA-COMP:11604"/>
        <dbReference type="ChEBI" id="CHEBI:15378"/>
        <dbReference type="ChEBI" id="CHEBI:29999"/>
        <dbReference type="ChEBI" id="CHEBI:30616"/>
        <dbReference type="ChEBI" id="CHEBI:83421"/>
        <dbReference type="ChEBI" id="CHEBI:456216"/>
        <dbReference type="EC" id="2.7.11.1"/>
    </reaction>
</comment>
<reference evidence="15 16" key="2">
    <citation type="journal article" date="2013" name="PLoS Genet.">
        <title>Comparative genome structure, secondary metabolite, and effector coding capacity across Cochliobolus pathogens.</title>
        <authorList>
            <person name="Condon B.J."/>
            <person name="Leng Y."/>
            <person name="Wu D."/>
            <person name="Bushley K.E."/>
            <person name="Ohm R.A."/>
            <person name="Otillar R."/>
            <person name="Martin J."/>
            <person name="Schackwitz W."/>
            <person name="Grimwood J."/>
            <person name="MohdZainudin N."/>
            <person name="Xue C."/>
            <person name="Wang R."/>
            <person name="Manning V.A."/>
            <person name="Dhillon B."/>
            <person name="Tu Z.J."/>
            <person name="Steffenson B.J."/>
            <person name="Salamov A."/>
            <person name="Sun H."/>
            <person name="Lowry S."/>
            <person name="LaButti K."/>
            <person name="Han J."/>
            <person name="Copeland A."/>
            <person name="Lindquist E."/>
            <person name="Barry K."/>
            <person name="Schmutz J."/>
            <person name="Baker S.E."/>
            <person name="Ciuffetti L.M."/>
            <person name="Grigoriev I.V."/>
            <person name="Zhong S."/>
            <person name="Turgeon B.G."/>
        </authorList>
    </citation>
    <scope>NUCLEOTIDE SEQUENCE [LARGE SCALE GENOMIC DNA]</scope>
    <source>
        <strain evidence="16">28A</strain>
    </source>
</reference>
<dbReference type="SUPFAM" id="SSF46785">
    <property type="entry name" value="Winged helix' DNA-binding domain"/>
    <property type="match status" value="1"/>
</dbReference>
<dbReference type="EMBL" id="KB908592">
    <property type="protein sequence ID" value="EOA87126.1"/>
    <property type="molecule type" value="Genomic_DNA"/>
</dbReference>
<dbReference type="RefSeq" id="XP_008025061.1">
    <property type="nucleotide sequence ID" value="XM_008026870.1"/>
</dbReference>
<dbReference type="EC" id="2.7.11.1" evidence="3"/>
<evidence type="ECO:0000313" key="16">
    <source>
        <dbReference type="Proteomes" id="UP000016935"/>
    </source>
</evidence>
<keyword evidence="7" id="KW-0547">Nucleotide-binding</keyword>
<evidence type="ECO:0000256" key="10">
    <source>
        <dbReference type="ARBA" id="ARBA00022842"/>
    </source>
</evidence>
<dbReference type="FunFam" id="3.30.200.20:FF:000052">
    <property type="entry name" value="Serine/threonine-protein kinase RIO2"/>
    <property type="match status" value="1"/>
</dbReference>
<dbReference type="Proteomes" id="UP000016935">
    <property type="component" value="Unassembled WGS sequence"/>
</dbReference>
<accession>R0IR42</accession>
<dbReference type="CDD" id="cd05144">
    <property type="entry name" value="RIO2_C"/>
    <property type="match status" value="1"/>
</dbReference>
<dbReference type="GO" id="GO:0005634">
    <property type="term" value="C:nucleus"/>
    <property type="evidence" value="ECO:0007669"/>
    <property type="project" value="TreeGrafter"/>
</dbReference>
<keyword evidence="16" id="KW-1185">Reference proteome</keyword>
<comment type="catalytic activity">
    <reaction evidence="11">
        <text>L-threonyl-[protein] + ATP = O-phospho-L-threonyl-[protein] + ADP + H(+)</text>
        <dbReference type="Rhea" id="RHEA:46608"/>
        <dbReference type="Rhea" id="RHEA-COMP:11060"/>
        <dbReference type="Rhea" id="RHEA-COMP:11605"/>
        <dbReference type="ChEBI" id="CHEBI:15378"/>
        <dbReference type="ChEBI" id="CHEBI:30013"/>
        <dbReference type="ChEBI" id="CHEBI:30616"/>
        <dbReference type="ChEBI" id="CHEBI:61977"/>
        <dbReference type="ChEBI" id="CHEBI:456216"/>
        <dbReference type="EC" id="2.7.11.1"/>
    </reaction>
</comment>
<feature type="domain" description="RIO kinase" evidence="14">
    <location>
        <begin position="300"/>
        <end position="539"/>
    </location>
</feature>
<feature type="compositionally biased region" description="Basic and acidic residues" evidence="13">
    <location>
        <begin position="617"/>
        <end position="627"/>
    </location>
</feature>
<dbReference type="FunFam" id="1.10.510.10:FF:000566">
    <property type="entry name" value="Serine/threonine-protein kinase rio2"/>
    <property type="match status" value="1"/>
</dbReference>
<sequence length="676" mass="74836">MAKDDDKKPTAADKGKGKAPAANDADKSKDAKPDADDKKGGVATTGEELSEEDQQLKSDLDMLADRILHALTVCLSQGSDTSLYKPALDQIKEFIKTSTSSMTAVPKPLKFLRPHYENLEKAYASWPAGENKQSFADMMSVLGMTYSDEERLDCLKYRLEAPSTDLGSWGHEYMRHLALEIGSEYQNRLNDDKSTDDVTDLASTLVPFFLKHLPALAPPSNRRRPPPGRPSDNPHHEAERQEYSLPGGRRLARPDCEMGSRNHEIVPTPLIAQIASLRSGSGVHKCISNLAKIGLIAKVRNAKYDGYRLTYGGLDYLALHTHQKSATVYSVGNQIGIGKESDIIVCASETGKQQVLKIHRLGRISFRTVKANRDYLRNRQGGSWMYMSRLAALKEFEFMKALRAEGFPVPEPIGQNRHTVVMSLIDAFPMRQISKVGDAAPLYAELLALIVRLAQYGLIHGDFNEFNILVEERTEKDGKVTLVPTIIDFPQMVSIDHANAEYYFDRDVACIKRFFERRFGFTSDEPGPFFKDATKKLVKRLDIEVQASGFSKKMAKELEAYMKEHGVDGDAGDAEAAADADGPADDDEDVGVENDYEGGEDDDNNEGGPVVEDMSTETEHTENDEQHSAQTLTSQMTILDIRDNDPLPDLNDIKPPPPSGPTITTKAAKKKAGWAL</sequence>
<evidence type="ECO:0000256" key="6">
    <source>
        <dbReference type="ARBA" id="ARBA00022723"/>
    </source>
</evidence>
<organism evidence="15 16">
    <name type="scientific">Exserohilum turcicum (strain 28A)</name>
    <name type="common">Northern leaf blight fungus</name>
    <name type="synonym">Setosphaeria turcica</name>
    <dbReference type="NCBI Taxonomy" id="671987"/>
    <lineage>
        <taxon>Eukaryota</taxon>
        <taxon>Fungi</taxon>
        <taxon>Dikarya</taxon>
        <taxon>Ascomycota</taxon>
        <taxon>Pezizomycotina</taxon>
        <taxon>Dothideomycetes</taxon>
        <taxon>Pleosporomycetidae</taxon>
        <taxon>Pleosporales</taxon>
        <taxon>Pleosporineae</taxon>
        <taxon>Pleosporaceae</taxon>
        <taxon>Exserohilum</taxon>
    </lineage>
</organism>
<dbReference type="HOGENOM" id="CLU_406613_0_0_1"/>
<evidence type="ECO:0000256" key="9">
    <source>
        <dbReference type="ARBA" id="ARBA00022840"/>
    </source>
</evidence>
<feature type="region of interest" description="Disordered" evidence="13">
    <location>
        <begin position="1"/>
        <end position="55"/>
    </location>
</feature>
<dbReference type="GO" id="GO:0005524">
    <property type="term" value="F:ATP binding"/>
    <property type="evidence" value="ECO:0007669"/>
    <property type="project" value="UniProtKB-KW"/>
</dbReference>
<dbReference type="InterPro" id="IPR015285">
    <property type="entry name" value="RIO2_wHTH_N"/>
</dbReference>
<evidence type="ECO:0000256" key="12">
    <source>
        <dbReference type="ARBA" id="ARBA00048679"/>
    </source>
</evidence>
<evidence type="ECO:0000256" key="4">
    <source>
        <dbReference type="ARBA" id="ARBA00022527"/>
    </source>
</evidence>
<evidence type="ECO:0000256" key="11">
    <source>
        <dbReference type="ARBA" id="ARBA00047899"/>
    </source>
</evidence>
<dbReference type="PANTHER" id="PTHR45852:SF1">
    <property type="entry name" value="SERINE_THREONINE-PROTEIN KINASE RIO2"/>
    <property type="match status" value="1"/>
</dbReference>
<dbReference type="InterPro" id="IPR036390">
    <property type="entry name" value="WH_DNA-bd_sf"/>
</dbReference>
<comment type="cofactor">
    <cofactor evidence="1">
        <name>Mg(2+)</name>
        <dbReference type="ChEBI" id="CHEBI:18420"/>
    </cofactor>
</comment>
<dbReference type="GO" id="GO:0030490">
    <property type="term" value="P:maturation of SSU-rRNA"/>
    <property type="evidence" value="ECO:0007669"/>
    <property type="project" value="TreeGrafter"/>
</dbReference>
<dbReference type="STRING" id="671987.R0IR42"/>
<evidence type="ECO:0000256" key="2">
    <source>
        <dbReference type="ARBA" id="ARBA00009196"/>
    </source>
</evidence>
<keyword evidence="4" id="KW-0723">Serine/threonine-protein kinase</keyword>
<comment type="similarity">
    <text evidence="2">Belongs to the protein kinase superfamily. RIO-type Ser/Thr kinase family.</text>
</comment>
<dbReference type="InterPro" id="IPR018934">
    <property type="entry name" value="RIO_dom"/>
</dbReference>
<feature type="compositionally biased region" description="Basic and acidic residues" evidence="13">
    <location>
        <begin position="232"/>
        <end position="242"/>
    </location>
</feature>